<feature type="transmembrane region" description="Helical" evidence="6">
    <location>
        <begin position="26"/>
        <end position="46"/>
    </location>
</feature>
<evidence type="ECO:0000256" key="4">
    <source>
        <dbReference type="ARBA" id="ARBA00023004"/>
    </source>
</evidence>
<protein>
    <submittedName>
        <fullName evidence="7">Benzoate 4-monooxygenase cytochrome P450</fullName>
    </submittedName>
</protein>
<dbReference type="Gene3D" id="1.10.630.10">
    <property type="entry name" value="Cytochrome P450"/>
    <property type="match status" value="1"/>
</dbReference>
<keyword evidence="5" id="KW-0503">Monooxygenase</keyword>
<dbReference type="InterPro" id="IPR036396">
    <property type="entry name" value="Cyt_P450_sf"/>
</dbReference>
<dbReference type="InterPro" id="IPR050121">
    <property type="entry name" value="Cytochrome_P450_monoxygenase"/>
</dbReference>
<dbReference type="PRINTS" id="PR00465">
    <property type="entry name" value="EP450IV"/>
</dbReference>
<evidence type="ECO:0000256" key="6">
    <source>
        <dbReference type="SAM" id="Phobius"/>
    </source>
</evidence>
<evidence type="ECO:0000256" key="2">
    <source>
        <dbReference type="ARBA" id="ARBA00010617"/>
    </source>
</evidence>
<dbReference type="EMBL" id="JBBWUH010000004">
    <property type="protein sequence ID" value="KAK8169373.1"/>
    <property type="molecule type" value="Genomic_DNA"/>
</dbReference>
<name>A0ABR1XVC0_9PEZI</name>
<keyword evidence="6" id="KW-0472">Membrane</keyword>
<dbReference type="InterPro" id="IPR002403">
    <property type="entry name" value="Cyt_P450_E_grp-IV"/>
</dbReference>
<sequence>MAVDQWGEIGTLRLQSMRSTGQKTVFLHHFNWLSLALTCFASFLLLEMGRMIYSTKIHALSKVPGPWFPAASSLWIRWQRWHGRLSFTADDLLREYGPVVRISPNMVLVNDAPSLQAVFTRQDLDTAPRAIRALRIGGHDWTVTYPRNDVARERRRPVMVGTTTKALKYWRPIFEDNIDGMVRKLGASKGNASEDIVYHLRIATLLNSQVVMAGSQAKIDPADFPHVVGEYNFLVVWRLCLPSWLFGWLKLLPVGHAAKFRVQSSDMLFKLGEHICNEAEKADPADGDDVPTVFRLLMEKQEKGAVDWTHNEISAEMAGQVLAATETTSSALAFIFYELARNSSLQDSVFREVAAHPDNDSLDGLKLLGACVSEGLRFRPPVAFTGSRVVPKGGIDILGYHIPEGTVVTTQSLSLSRQRPDLFPNYDVFDPTRWLDEERLAERRRLTAPFGVGARRCPGGNMAIYQMRLILAAVLRQYKITSMAPFEANGFRSRFDKCFLIFTPRSAQLLNM</sequence>
<keyword evidence="5" id="KW-0349">Heme</keyword>
<dbReference type="InterPro" id="IPR001128">
    <property type="entry name" value="Cyt_P450"/>
</dbReference>
<comment type="similarity">
    <text evidence="2 5">Belongs to the cytochrome P450 family.</text>
</comment>
<dbReference type="PANTHER" id="PTHR24305">
    <property type="entry name" value="CYTOCHROME P450"/>
    <property type="match status" value="1"/>
</dbReference>
<organism evidence="7 8">
    <name type="scientific">Phyllosticta citrichinensis</name>
    <dbReference type="NCBI Taxonomy" id="1130410"/>
    <lineage>
        <taxon>Eukaryota</taxon>
        <taxon>Fungi</taxon>
        <taxon>Dikarya</taxon>
        <taxon>Ascomycota</taxon>
        <taxon>Pezizomycotina</taxon>
        <taxon>Dothideomycetes</taxon>
        <taxon>Dothideomycetes incertae sedis</taxon>
        <taxon>Botryosphaeriales</taxon>
        <taxon>Phyllostictaceae</taxon>
        <taxon>Phyllosticta</taxon>
    </lineage>
</organism>
<dbReference type="Pfam" id="PF00067">
    <property type="entry name" value="p450"/>
    <property type="match status" value="1"/>
</dbReference>
<evidence type="ECO:0000256" key="1">
    <source>
        <dbReference type="ARBA" id="ARBA00001971"/>
    </source>
</evidence>
<keyword evidence="4 5" id="KW-0408">Iron</keyword>
<dbReference type="SUPFAM" id="SSF48264">
    <property type="entry name" value="Cytochrome P450"/>
    <property type="match status" value="1"/>
</dbReference>
<dbReference type="PANTHER" id="PTHR24305:SF218">
    <property type="entry name" value="P450, PUTATIVE (EUROFUNG)-RELATED"/>
    <property type="match status" value="1"/>
</dbReference>
<dbReference type="PRINTS" id="PR00385">
    <property type="entry name" value="P450"/>
</dbReference>
<keyword evidence="6" id="KW-1133">Transmembrane helix</keyword>
<accession>A0ABR1XVC0</accession>
<dbReference type="Proteomes" id="UP001456524">
    <property type="component" value="Unassembled WGS sequence"/>
</dbReference>
<keyword evidence="3 5" id="KW-0479">Metal-binding</keyword>
<keyword evidence="5" id="KW-0560">Oxidoreductase</keyword>
<comment type="cofactor">
    <cofactor evidence="1">
        <name>heme</name>
        <dbReference type="ChEBI" id="CHEBI:30413"/>
    </cofactor>
</comment>
<keyword evidence="8" id="KW-1185">Reference proteome</keyword>
<evidence type="ECO:0000313" key="8">
    <source>
        <dbReference type="Proteomes" id="UP001456524"/>
    </source>
</evidence>
<evidence type="ECO:0000313" key="7">
    <source>
        <dbReference type="EMBL" id="KAK8169373.1"/>
    </source>
</evidence>
<evidence type="ECO:0000256" key="5">
    <source>
        <dbReference type="RuleBase" id="RU000461"/>
    </source>
</evidence>
<gene>
    <name evidence="7" type="ORF">IWX90DRAFT_465296</name>
</gene>
<proteinExistence type="inferred from homology"/>
<comment type="caution">
    <text evidence="7">The sequence shown here is derived from an EMBL/GenBank/DDBJ whole genome shotgun (WGS) entry which is preliminary data.</text>
</comment>
<keyword evidence="6" id="KW-0812">Transmembrane</keyword>
<evidence type="ECO:0000256" key="3">
    <source>
        <dbReference type="ARBA" id="ARBA00022723"/>
    </source>
</evidence>
<reference evidence="7 8" key="1">
    <citation type="journal article" date="2022" name="G3 (Bethesda)">
        <title>Enemy or ally: a genomic approach to elucidate the lifestyle of Phyllosticta citrichinaensis.</title>
        <authorList>
            <person name="Buijs V.A."/>
            <person name="Groenewald J.Z."/>
            <person name="Haridas S."/>
            <person name="LaButti K.M."/>
            <person name="Lipzen A."/>
            <person name="Martin F.M."/>
            <person name="Barry K."/>
            <person name="Grigoriev I.V."/>
            <person name="Crous P.W."/>
            <person name="Seidl M.F."/>
        </authorList>
    </citation>
    <scope>NUCLEOTIDE SEQUENCE [LARGE SCALE GENOMIC DNA]</scope>
    <source>
        <strain evidence="7 8">CBS 129764</strain>
    </source>
</reference>
<dbReference type="PROSITE" id="PS00086">
    <property type="entry name" value="CYTOCHROME_P450"/>
    <property type="match status" value="1"/>
</dbReference>
<dbReference type="InterPro" id="IPR017972">
    <property type="entry name" value="Cyt_P450_CS"/>
</dbReference>